<evidence type="ECO:0000256" key="1">
    <source>
        <dbReference type="ARBA" id="ARBA00004141"/>
    </source>
</evidence>
<feature type="domain" description="Neurotransmitter-gated ion-channel ligand-binding" evidence="7">
    <location>
        <begin position="218"/>
        <end position="418"/>
    </location>
</feature>
<dbReference type="CDD" id="cd19051">
    <property type="entry name" value="LGIC_TM_cation"/>
    <property type="match status" value="1"/>
</dbReference>
<dbReference type="CDD" id="cd18989">
    <property type="entry name" value="LGIC_ECD_cation"/>
    <property type="match status" value="2"/>
</dbReference>
<evidence type="ECO:0000259" key="8">
    <source>
        <dbReference type="Pfam" id="PF02932"/>
    </source>
</evidence>
<evidence type="ECO:0000256" key="6">
    <source>
        <dbReference type="SAM" id="SignalP"/>
    </source>
</evidence>
<gene>
    <name evidence="9" type="ORF">MGAL_10B007568</name>
</gene>
<evidence type="ECO:0000313" key="9">
    <source>
        <dbReference type="EMBL" id="VDH89836.1"/>
    </source>
</evidence>
<feature type="signal peptide" evidence="6">
    <location>
        <begin position="1"/>
        <end position="21"/>
    </location>
</feature>
<feature type="chain" id="PRO_5032818347" evidence="6">
    <location>
        <begin position="22"/>
        <end position="584"/>
    </location>
</feature>
<evidence type="ECO:0000256" key="2">
    <source>
        <dbReference type="ARBA" id="ARBA00022692"/>
    </source>
</evidence>
<keyword evidence="2 5" id="KW-0812">Transmembrane</keyword>
<dbReference type="Gene3D" id="2.70.170.10">
    <property type="entry name" value="Neurotransmitter-gated ion-channel ligand-binding domain"/>
    <property type="match status" value="2"/>
</dbReference>
<keyword evidence="3 5" id="KW-1133">Transmembrane helix</keyword>
<dbReference type="Pfam" id="PF02932">
    <property type="entry name" value="Neur_chan_memb"/>
    <property type="match status" value="1"/>
</dbReference>
<comment type="caution">
    <text evidence="9">The sequence shown here is derived from an EMBL/GenBank/DDBJ whole genome shotgun (WGS) entry which is preliminary data.</text>
</comment>
<reference evidence="9" key="1">
    <citation type="submission" date="2018-11" db="EMBL/GenBank/DDBJ databases">
        <authorList>
            <person name="Alioto T."/>
            <person name="Alioto T."/>
        </authorList>
    </citation>
    <scope>NUCLEOTIDE SEQUENCE</scope>
</reference>
<keyword evidence="6" id="KW-0732">Signal</keyword>
<dbReference type="InterPro" id="IPR006202">
    <property type="entry name" value="Neur_chan_lig-bd"/>
</dbReference>
<proteinExistence type="predicted"/>
<dbReference type="Proteomes" id="UP000596742">
    <property type="component" value="Unassembled WGS sequence"/>
</dbReference>
<dbReference type="InterPro" id="IPR006201">
    <property type="entry name" value="Neur_channel"/>
</dbReference>
<dbReference type="InterPro" id="IPR036719">
    <property type="entry name" value="Neuro-gated_channel_TM_sf"/>
</dbReference>
<feature type="transmembrane region" description="Helical" evidence="5">
    <location>
        <begin position="420"/>
        <end position="444"/>
    </location>
</feature>
<feature type="transmembrane region" description="Helical" evidence="5">
    <location>
        <begin position="482"/>
        <end position="507"/>
    </location>
</feature>
<dbReference type="SUPFAM" id="SSF63712">
    <property type="entry name" value="Nicotinic receptor ligand binding domain-like"/>
    <property type="match status" value="2"/>
</dbReference>
<dbReference type="OrthoDB" id="6097796at2759"/>
<dbReference type="InterPro" id="IPR038050">
    <property type="entry name" value="Neuro_actylchol_rec"/>
</dbReference>
<feature type="domain" description="Neurotransmitter-gated ion-channel transmembrane" evidence="8">
    <location>
        <begin position="426"/>
        <end position="508"/>
    </location>
</feature>
<dbReference type="Gene3D" id="1.20.58.390">
    <property type="entry name" value="Neurotransmitter-gated ion-channel transmembrane domain"/>
    <property type="match status" value="1"/>
</dbReference>
<feature type="transmembrane region" description="Helical" evidence="5">
    <location>
        <begin position="562"/>
        <end position="583"/>
    </location>
</feature>
<organism evidence="9 10">
    <name type="scientific">Mytilus galloprovincialis</name>
    <name type="common">Mediterranean mussel</name>
    <dbReference type="NCBI Taxonomy" id="29158"/>
    <lineage>
        <taxon>Eukaryota</taxon>
        <taxon>Metazoa</taxon>
        <taxon>Spiralia</taxon>
        <taxon>Lophotrochozoa</taxon>
        <taxon>Mollusca</taxon>
        <taxon>Bivalvia</taxon>
        <taxon>Autobranchia</taxon>
        <taxon>Pteriomorphia</taxon>
        <taxon>Mytilida</taxon>
        <taxon>Mytiloidea</taxon>
        <taxon>Mytilidae</taxon>
        <taxon>Mytilinae</taxon>
        <taxon>Mytilus</taxon>
    </lineage>
</organism>
<evidence type="ECO:0000256" key="4">
    <source>
        <dbReference type="ARBA" id="ARBA00023136"/>
    </source>
</evidence>
<dbReference type="EMBL" id="UYJE01000063">
    <property type="protein sequence ID" value="VDH89836.1"/>
    <property type="molecule type" value="Genomic_DNA"/>
</dbReference>
<dbReference type="InterPro" id="IPR036734">
    <property type="entry name" value="Neur_chan_lig-bd_sf"/>
</dbReference>
<evidence type="ECO:0000256" key="3">
    <source>
        <dbReference type="ARBA" id="ARBA00022989"/>
    </source>
</evidence>
<dbReference type="GO" id="GO:0016020">
    <property type="term" value="C:membrane"/>
    <property type="evidence" value="ECO:0007669"/>
    <property type="project" value="UniProtKB-SubCell"/>
</dbReference>
<evidence type="ECO:0000259" key="7">
    <source>
        <dbReference type="Pfam" id="PF02931"/>
    </source>
</evidence>
<dbReference type="PRINTS" id="PR00252">
    <property type="entry name" value="NRIONCHANNEL"/>
</dbReference>
<keyword evidence="4 5" id="KW-0472">Membrane</keyword>
<dbReference type="Pfam" id="PF02931">
    <property type="entry name" value="Neur_chan_LBD"/>
    <property type="match status" value="2"/>
</dbReference>
<dbReference type="SUPFAM" id="SSF90112">
    <property type="entry name" value="Neurotransmitter-gated ion-channel transmembrane pore"/>
    <property type="match status" value="1"/>
</dbReference>
<accession>A0A8B6BF34</accession>
<dbReference type="InterPro" id="IPR006029">
    <property type="entry name" value="Neurotrans-gated_channel_TM"/>
</dbReference>
<evidence type="ECO:0000313" key="10">
    <source>
        <dbReference type="Proteomes" id="UP000596742"/>
    </source>
</evidence>
<dbReference type="GO" id="GO:0004888">
    <property type="term" value="F:transmembrane signaling receptor activity"/>
    <property type="evidence" value="ECO:0007669"/>
    <property type="project" value="InterPro"/>
</dbReference>
<feature type="domain" description="Neurotransmitter-gated ion-channel ligand-binding" evidence="7">
    <location>
        <begin position="28"/>
        <end position="213"/>
    </location>
</feature>
<sequence>MTLNRLFLFYIYGYLYTVSQAKTLQDSKNVLNDIMNGYEKHLLPKANSSTPVDVKLGFCLFTVNGFNGVDETLSLTGGLSMSWDDVSLQWNPASYGGVTDLVLDNSKIWHPYIFLVNTPNEMKPIGYDTNNVLSVYSSGKVAWFPGGVLKAKCSTDFTKFPFDTQVCTLEFQPWGTTAADITLSPLFDYVILDYFSTNSDWIVKTVVLSQAKTLQDSKNVLNDIMNGYEKHLLPKANSSTPVDVKLGFCLFTVNGFNGVDETLSLTGGLSMSWDDVSLQWNPASYGGVTDLVLDNSKIWHPYIFLVNTPNEMKPIGYDTNNVLSVYSSGKVAWFPGGVLKAKCSTDFTKFPFDTQVCTLEFQPWGTTAADITLSPLFDYVILDYFSTNSDWIVNSRSYVEAISIYSLKFNVEVTLTRRPLYYAVMLVVPTLSFCILNPLVFVLPPDSGERISYAVTILLSYAIFLTIALSSLPTSSDPLCTLLLVMILIIAISGAIVIFVIISMRYYHKESFKPGRCAACLIRVSRFTEKVKDTVIEFQKDDKIDIKIDISGKEYSHLLDRFFLTLSYSLLCMFLVLYICVVFV</sequence>
<evidence type="ECO:0000256" key="5">
    <source>
        <dbReference type="SAM" id="Phobius"/>
    </source>
</evidence>
<dbReference type="GO" id="GO:0005230">
    <property type="term" value="F:extracellular ligand-gated monoatomic ion channel activity"/>
    <property type="evidence" value="ECO:0007669"/>
    <property type="project" value="InterPro"/>
</dbReference>
<dbReference type="PANTHER" id="PTHR18945">
    <property type="entry name" value="NEUROTRANSMITTER GATED ION CHANNEL"/>
    <property type="match status" value="1"/>
</dbReference>
<keyword evidence="10" id="KW-1185">Reference proteome</keyword>
<protein>
    <submittedName>
        <fullName evidence="9">Uncharacterized protein</fullName>
    </submittedName>
</protein>
<dbReference type="AlphaFoldDB" id="A0A8B6BF34"/>
<name>A0A8B6BF34_MYTGA</name>
<feature type="transmembrane region" description="Helical" evidence="5">
    <location>
        <begin position="451"/>
        <end position="470"/>
    </location>
</feature>
<dbReference type="FunFam" id="2.70.170.10:FF:000028">
    <property type="entry name" value="AcetylCholine Receptor"/>
    <property type="match status" value="2"/>
</dbReference>
<comment type="subcellular location">
    <subcellularLocation>
        <location evidence="1">Membrane</location>
        <topology evidence="1">Multi-pass membrane protein</topology>
    </subcellularLocation>
</comment>